<keyword evidence="5" id="KW-0410">Iron transport</keyword>
<dbReference type="Pfam" id="PF13715">
    <property type="entry name" value="CarbopepD_reg_2"/>
    <property type="match status" value="1"/>
</dbReference>
<evidence type="ECO:0000313" key="19">
    <source>
        <dbReference type="EMBL" id="OQP43901.1"/>
    </source>
</evidence>
<evidence type="ECO:0000256" key="9">
    <source>
        <dbReference type="ARBA" id="ARBA00023065"/>
    </source>
</evidence>
<comment type="subcellular location">
    <subcellularLocation>
        <location evidence="1 14">Cell outer membrane</location>
        <topology evidence="1 14">Multi-pass membrane protein</topology>
    </subcellularLocation>
</comment>
<keyword evidence="6 14" id="KW-0812">Transmembrane</keyword>
<dbReference type="EMBL" id="LWBO01000034">
    <property type="protein sequence ID" value="OQP43901.1"/>
    <property type="molecule type" value="Genomic_DNA"/>
</dbReference>
<evidence type="ECO:0000256" key="1">
    <source>
        <dbReference type="ARBA" id="ARBA00004571"/>
    </source>
</evidence>
<keyword evidence="3 14" id="KW-0813">Transport</keyword>
<dbReference type="SUPFAM" id="SSF56935">
    <property type="entry name" value="Porins"/>
    <property type="match status" value="1"/>
</dbReference>
<feature type="signal peptide" evidence="16">
    <location>
        <begin position="1"/>
        <end position="34"/>
    </location>
</feature>
<keyword evidence="7 16" id="KW-0732">Signal</keyword>
<evidence type="ECO:0000256" key="12">
    <source>
        <dbReference type="ARBA" id="ARBA00023170"/>
    </source>
</evidence>
<evidence type="ECO:0000256" key="10">
    <source>
        <dbReference type="ARBA" id="ARBA00023077"/>
    </source>
</evidence>
<evidence type="ECO:0000256" key="16">
    <source>
        <dbReference type="SAM" id="SignalP"/>
    </source>
</evidence>
<keyword evidence="9" id="KW-0406">Ion transport</keyword>
<dbReference type="InterPro" id="IPR037066">
    <property type="entry name" value="Plug_dom_sf"/>
</dbReference>
<keyword evidence="10 15" id="KW-0798">TonB box</keyword>
<comment type="caution">
    <text evidence="19">The sequence shown here is derived from an EMBL/GenBank/DDBJ whole genome shotgun (WGS) entry which is preliminary data.</text>
</comment>
<evidence type="ECO:0000256" key="5">
    <source>
        <dbReference type="ARBA" id="ARBA00022496"/>
    </source>
</evidence>
<dbReference type="InterPro" id="IPR010105">
    <property type="entry name" value="TonB_sidphr_rcpt"/>
</dbReference>
<dbReference type="Gene3D" id="2.170.130.10">
    <property type="entry name" value="TonB-dependent receptor, plug domain"/>
    <property type="match status" value="1"/>
</dbReference>
<dbReference type="PANTHER" id="PTHR32552:SF68">
    <property type="entry name" value="FERRICHROME OUTER MEMBRANE TRANSPORTER_PHAGE RECEPTOR"/>
    <property type="match status" value="1"/>
</dbReference>
<accession>A0ABX3NR66</accession>
<dbReference type="Pfam" id="PF07715">
    <property type="entry name" value="Plug"/>
    <property type="match status" value="1"/>
</dbReference>
<evidence type="ECO:0000256" key="13">
    <source>
        <dbReference type="ARBA" id="ARBA00023237"/>
    </source>
</evidence>
<feature type="domain" description="TonB-dependent receptor plug" evidence="18">
    <location>
        <begin position="164"/>
        <end position="262"/>
    </location>
</feature>
<protein>
    <submittedName>
        <fullName evidence="19">TonB-dependent receptor</fullName>
    </submittedName>
</protein>
<evidence type="ECO:0000256" key="11">
    <source>
        <dbReference type="ARBA" id="ARBA00023136"/>
    </source>
</evidence>
<reference evidence="19 20" key="1">
    <citation type="submission" date="2016-04" db="EMBL/GenBank/DDBJ databases">
        <authorList>
            <person name="Chen L."/>
            <person name="Zhuang W."/>
            <person name="Wang G."/>
        </authorList>
    </citation>
    <scope>NUCLEOTIDE SEQUENCE [LARGE SCALE GENOMIC DNA]</scope>
    <source>
        <strain evidence="20">GR20</strain>
    </source>
</reference>
<evidence type="ECO:0000256" key="7">
    <source>
        <dbReference type="ARBA" id="ARBA00022729"/>
    </source>
</evidence>
<keyword evidence="12 19" id="KW-0675">Receptor</keyword>
<gene>
    <name evidence="19" type="ORF">A4D02_10510</name>
</gene>
<evidence type="ECO:0000256" key="8">
    <source>
        <dbReference type="ARBA" id="ARBA00023004"/>
    </source>
</evidence>
<feature type="domain" description="TonB-dependent receptor-like beta-barrel" evidence="17">
    <location>
        <begin position="339"/>
        <end position="805"/>
    </location>
</feature>
<organism evidence="19 20">
    <name type="scientific">Niastella koreensis</name>
    <dbReference type="NCBI Taxonomy" id="354356"/>
    <lineage>
        <taxon>Bacteria</taxon>
        <taxon>Pseudomonadati</taxon>
        <taxon>Bacteroidota</taxon>
        <taxon>Chitinophagia</taxon>
        <taxon>Chitinophagales</taxon>
        <taxon>Chitinophagaceae</taxon>
        <taxon>Niastella</taxon>
    </lineage>
</organism>
<keyword evidence="13 14" id="KW-0998">Cell outer membrane</keyword>
<keyword evidence="4 14" id="KW-1134">Transmembrane beta strand</keyword>
<dbReference type="Proteomes" id="UP000192277">
    <property type="component" value="Unassembled WGS sequence"/>
</dbReference>
<evidence type="ECO:0000259" key="17">
    <source>
        <dbReference type="Pfam" id="PF00593"/>
    </source>
</evidence>
<dbReference type="PANTHER" id="PTHR32552">
    <property type="entry name" value="FERRICHROME IRON RECEPTOR-RELATED"/>
    <property type="match status" value="1"/>
</dbReference>
<keyword evidence="11 14" id="KW-0472">Membrane</keyword>
<evidence type="ECO:0000256" key="14">
    <source>
        <dbReference type="PROSITE-ProRule" id="PRU01360"/>
    </source>
</evidence>
<sequence length="835" mass="92643">MPVADVSLFCKNFPKVRRTYILALLAFIINQATAQTINLAAPTVNRTETPEDKETGIVKGTIQTTDNQPAVYVTVTLKDANRSTFTDESGNYALKNIKPGQYILKVTMTGMQTKEETIIIKANETTVTNFTLAENHKELEEIVVIQHKTLNDHPVSVGKIALDPMDLPQALSVIGQGVIREQQALKLSDVIRNVNGVYLTTTRGNVQESFGARGYSLGSTNLFKNGFRINSGVVPEMSSLEKVEVMKGSTAILYGQVAPGGVVNMVTKQPKFNFGGEISMGVGSYDLYKPAFDIYGPISKSIAYRVNGTYVKANSFRDQVSSERYYVNPSLLFKLGKRTQIIAEGDYLNDNFTPDFGIGTLDGKKIPNVSRSSFYGTPWQYNKTKQTTTTLTVKHQLSDNWNLNTSFSYQDYKRDYFAVERIQADATGKWGRPLGRINTNEKFYAGQVNLVGKFNTASLEHNLLAGVDADRTVTTDYNYTFPAMNGFVSGIYDTINILDNLKYSPRTDVPLVNTIRKRVAPINRMGVYVQDLIKLSDKFNILAGIRFAYVETRGIDSFNLLNDTKVTGATRYDHAFSPRFGLVYKPVNNTAVFVSYSNSFTNNTGSDIDGKALKPSIIDQYEVGVKNNFLNDRLSANVTLYRIKNNNLAQTAPYLKDGTPNNNTNYKMMSGQTISDGVEVDLAASPVNGLNITAGYSYNYMRYTKTDTTVGSFKTGERLVNNPGHTANGSIFYTFGAGRLEGFKIGTTIVYLGDRYAGWNTDVTKTNPVTYRDRLISVNGYTTIDVSAGYTFRKKISVMAKVSNLTNTYNVNVHENYSVNPIPPTQFTATVSYKF</sequence>
<keyword evidence="20" id="KW-1185">Reference proteome</keyword>
<dbReference type="Gene3D" id="2.40.170.20">
    <property type="entry name" value="TonB-dependent receptor, beta-barrel domain"/>
    <property type="match status" value="1"/>
</dbReference>
<evidence type="ECO:0000259" key="18">
    <source>
        <dbReference type="Pfam" id="PF07715"/>
    </source>
</evidence>
<dbReference type="InterPro" id="IPR039426">
    <property type="entry name" value="TonB-dep_rcpt-like"/>
</dbReference>
<evidence type="ECO:0000313" key="20">
    <source>
        <dbReference type="Proteomes" id="UP000192277"/>
    </source>
</evidence>
<dbReference type="Gene3D" id="2.60.40.1120">
    <property type="entry name" value="Carboxypeptidase-like, regulatory domain"/>
    <property type="match status" value="1"/>
</dbReference>
<evidence type="ECO:0000256" key="15">
    <source>
        <dbReference type="RuleBase" id="RU003357"/>
    </source>
</evidence>
<evidence type="ECO:0000256" key="6">
    <source>
        <dbReference type="ARBA" id="ARBA00022692"/>
    </source>
</evidence>
<dbReference type="Pfam" id="PF00593">
    <property type="entry name" value="TonB_dep_Rec_b-barrel"/>
    <property type="match status" value="1"/>
</dbReference>
<dbReference type="PROSITE" id="PS52016">
    <property type="entry name" value="TONB_DEPENDENT_REC_3"/>
    <property type="match status" value="1"/>
</dbReference>
<dbReference type="NCBIfam" id="TIGR01783">
    <property type="entry name" value="TonB-siderophor"/>
    <property type="match status" value="1"/>
</dbReference>
<dbReference type="SUPFAM" id="SSF49452">
    <property type="entry name" value="Starch-binding domain-like"/>
    <property type="match status" value="1"/>
</dbReference>
<feature type="chain" id="PRO_5046483274" evidence="16">
    <location>
        <begin position="35"/>
        <end position="835"/>
    </location>
</feature>
<dbReference type="InterPro" id="IPR036942">
    <property type="entry name" value="Beta-barrel_TonB_sf"/>
</dbReference>
<keyword evidence="8" id="KW-0408">Iron</keyword>
<dbReference type="InterPro" id="IPR012910">
    <property type="entry name" value="Plug_dom"/>
</dbReference>
<proteinExistence type="inferred from homology"/>
<evidence type="ECO:0000256" key="3">
    <source>
        <dbReference type="ARBA" id="ARBA00022448"/>
    </source>
</evidence>
<dbReference type="InterPro" id="IPR013784">
    <property type="entry name" value="Carb-bd-like_fold"/>
</dbReference>
<dbReference type="InterPro" id="IPR000531">
    <property type="entry name" value="Beta-barrel_TonB"/>
</dbReference>
<dbReference type="CDD" id="cd01347">
    <property type="entry name" value="ligand_gated_channel"/>
    <property type="match status" value="1"/>
</dbReference>
<evidence type="ECO:0000256" key="4">
    <source>
        <dbReference type="ARBA" id="ARBA00022452"/>
    </source>
</evidence>
<evidence type="ECO:0000256" key="2">
    <source>
        <dbReference type="ARBA" id="ARBA00009810"/>
    </source>
</evidence>
<name>A0ABX3NR66_9BACT</name>
<comment type="similarity">
    <text evidence="2 14 15">Belongs to the TonB-dependent receptor family.</text>
</comment>